<comment type="caution">
    <text evidence="1">The sequence shown here is derived from an EMBL/GenBank/DDBJ whole genome shotgun (WGS) entry which is preliminary data.</text>
</comment>
<dbReference type="OrthoDB" id="4556966at2"/>
<name>A0A432MC74_9BACT</name>
<dbReference type="InterPro" id="IPR046480">
    <property type="entry name" value="DUF6573"/>
</dbReference>
<reference evidence="1 2" key="2">
    <citation type="submission" date="2019-01" db="EMBL/GenBank/DDBJ databases">
        <title>Tautonia sociabilis, a novel thermotolerant planctomycete of Isosphaeraceae family, isolated from a 4000 m deep subterranean habitat.</title>
        <authorList>
            <person name="Kovaleva O.L."/>
            <person name="Elcheninov A.G."/>
            <person name="Van Heerden E."/>
            <person name="Toshchakov S.V."/>
            <person name="Novikov A."/>
            <person name="Bonch-Osmolovskaya E.A."/>
            <person name="Kublanov I.V."/>
        </authorList>
    </citation>
    <scope>NUCLEOTIDE SEQUENCE [LARGE SCALE GENOMIC DNA]</scope>
    <source>
        <strain evidence="1 2">GM2012</strain>
    </source>
</reference>
<dbReference type="Proteomes" id="UP000280296">
    <property type="component" value="Unassembled WGS sequence"/>
</dbReference>
<protein>
    <submittedName>
        <fullName evidence="1">Uncharacterized protein</fullName>
    </submittedName>
</protein>
<accession>A0A432MC74</accession>
<gene>
    <name evidence="1" type="ORF">TsocGM_24770</name>
</gene>
<reference evidence="1 2" key="1">
    <citation type="submission" date="2018-12" db="EMBL/GenBank/DDBJ databases">
        <authorList>
            <person name="Toschakov S.V."/>
        </authorList>
    </citation>
    <scope>NUCLEOTIDE SEQUENCE [LARGE SCALE GENOMIC DNA]</scope>
    <source>
        <strain evidence="1 2">GM2012</strain>
    </source>
</reference>
<evidence type="ECO:0000313" key="2">
    <source>
        <dbReference type="Proteomes" id="UP000280296"/>
    </source>
</evidence>
<proteinExistence type="predicted"/>
<keyword evidence="2" id="KW-1185">Reference proteome</keyword>
<sequence>MTGRDFDIIHAYTRRQAIEDGVLVDVSEMAREAGFVYPVALTCGAWAECVRVPAGVGGQDEAGRLWDVLQVLRLAIRGARGTDRVAFAVRVQNADTDELPPLVPLYAVCGPGDDAEPVLTVMLPHED</sequence>
<dbReference type="EMBL" id="RYZH01000087">
    <property type="protein sequence ID" value="RUL81696.1"/>
    <property type="molecule type" value="Genomic_DNA"/>
</dbReference>
<organism evidence="1 2">
    <name type="scientific">Tautonia sociabilis</name>
    <dbReference type="NCBI Taxonomy" id="2080755"/>
    <lineage>
        <taxon>Bacteria</taxon>
        <taxon>Pseudomonadati</taxon>
        <taxon>Planctomycetota</taxon>
        <taxon>Planctomycetia</taxon>
        <taxon>Isosphaerales</taxon>
        <taxon>Isosphaeraceae</taxon>
        <taxon>Tautonia</taxon>
    </lineage>
</organism>
<dbReference type="AlphaFoldDB" id="A0A432MC74"/>
<evidence type="ECO:0000313" key="1">
    <source>
        <dbReference type="EMBL" id="RUL81696.1"/>
    </source>
</evidence>
<dbReference type="RefSeq" id="WP_126728145.1">
    <property type="nucleotide sequence ID" value="NZ_RYZH01000087.1"/>
</dbReference>
<dbReference type="Pfam" id="PF20213">
    <property type="entry name" value="DUF6573"/>
    <property type="match status" value="1"/>
</dbReference>